<name>A0ABW3T3M7_9CAUL</name>
<accession>A0ABW3T3M7</accession>
<evidence type="ECO:0000313" key="1">
    <source>
        <dbReference type="EMBL" id="MFD1191774.1"/>
    </source>
</evidence>
<evidence type="ECO:0000313" key="2">
    <source>
        <dbReference type="Proteomes" id="UP001597216"/>
    </source>
</evidence>
<sequence>MSAPEPGKTAGIVRGSLLSQEAEMVALKVKKTGEDVVVPAEELREALGAAEGGTIYAAQPNESEVTLARRDTSFDARRARGKAFINRYRKTLNDLAK</sequence>
<comment type="caution">
    <text evidence="1">The sequence shown here is derived from an EMBL/GenBank/DDBJ whole genome shotgun (WGS) entry which is preliminary data.</text>
</comment>
<protein>
    <recommendedName>
        <fullName evidence="3">AbrB/MazE/SpoVT family DNA-binding domain-containing protein</fullName>
    </recommendedName>
</protein>
<dbReference type="RefSeq" id="WP_377354068.1">
    <property type="nucleotide sequence ID" value="NZ_JBHTLQ010000034.1"/>
</dbReference>
<proteinExistence type="predicted"/>
<evidence type="ECO:0008006" key="3">
    <source>
        <dbReference type="Google" id="ProtNLM"/>
    </source>
</evidence>
<reference evidence="2" key="1">
    <citation type="journal article" date="2019" name="Int. J. Syst. Evol. Microbiol.">
        <title>The Global Catalogue of Microorganisms (GCM) 10K type strain sequencing project: providing services to taxonomists for standard genome sequencing and annotation.</title>
        <authorList>
            <consortium name="The Broad Institute Genomics Platform"/>
            <consortium name="The Broad Institute Genome Sequencing Center for Infectious Disease"/>
            <person name="Wu L."/>
            <person name="Ma J."/>
        </authorList>
    </citation>
    <scope>NUCLEOTIDE SEQUENCE [LARGE SCALE GENOMIC DNA]</scope>
    <source>
        <strain evidence="2">CCUG 55074</strain>
    </source>
</reference>
<gene>
    <name evidence="1" type="ORF">ACFQ27_14385</name>
</gene>
<keyword evidence="2" id="KW-1185">Reference proteome</keyword>
<dbReference type="Proteomes" id="UP001597216">
    <property type="component" value="Unassembled WGS sequence"/>
</dbReference>
<organism evidence="1 2">
    <name type="scientific">Phenylobacterium conjunctum</name>
    <dbReference type="NCBI Taxonomy" id="1298959"/>
    <lineage>
        <taxon>Bacteria</taxon>
        <taxon>Pseudomonadati</taxon>
        <taxon>Pseudomonadota</taxon>
        <taxon>Alphaproteobacteria</taxon>
        <taxon>Caulobacterales</taxon>
        <taxon>Caulobacteraceae</taxon>
        <taxon>Phenylobacterium</taxon>
    </lineage>
</organism>
<dbReference type="EMBL" id="JBHTLQ010000034">
    <property type="protein sequence ID" value="MFD1191774.1"/>
    <property type="molecule type" value="Genomic_DNA"/>
</dbReference>